<organism evidence="1 2">
    <name type="scientific">Dentiscutata erythropus</name>
    <dbReference type="NCBI Taxonomy" id="1348616"/>
    <lineage>
        <taxon>Eukaryota</taxon>
        <taxon>Fungi</taxon>
        <taxon>Fungi incertae sedis</taxon>
        <taxon>Mucoromycota</taxon>
        <taxon>Glomeromycotina</taxon>
        <taxon>Glomeromycetes</taxon>
        <taxon>Diversisporales</taxon>
        <taxon>Gigasporaceae</taxon>
        <taxon>Dentiscutata</taxon>
    </lineage>
</organism>
<comment type="caution">
    <text evidence="1">The sequence shown here is derived from an EMBL/GenBank/DDBJ whole genome shotgun (WGS) entry which is preliminary data.</text>
</comment>
<gene>
    <name evidence="1" type="ORF">DERYTH_LOCUS4610</name>
</gene>
<evidence type="ECO:0000313" key="2">
    <source>
        <dbReference type="Proteomes" id="UP000789405"/>
    </source>
</evidence>
<keyword evidence="2" id="KW-1185">Reference proteome</keyword>
<name>A0A9N9FHJ9_9GLOM</name>
<accession>A0A9N9FHJ9</accession>
<sequence length="197" mass="22213">MMSNANNISCEILNQFYGVLLYKKKDIVAIQEKLGNSGNVNQTAVHIEPVLEGKTLVNLYELLIDLIIEILPIWDNLSIDGNSILEEALRSNKASMDISFREIFNLLIYLEEDIIAIQEKLSIVSYSNQEADKNARGLPLFPKLSSQQLHEVFVKNLANTNQCPCLEQHFDNTDLGHVSLMCHLVDKAISSLHAELF</sequence>
<dbReference type="EMBL" id="CAJVPY010001790">
    <property type="protein sequence ID" value="CAG8536738.1"/>
    <property type="molecule type" value="Genomic_DNA"/>
</dbReference>
<evidence type="ECO:0000313" key="1">
    <source>
        <dbReference type="EMBL" id="CAG8536738.1"/>
    </source>
</evidence>
<proteinExistence type="predicted"/>
<dbReference type="Proteomes" id="UP000789405">
    <property type="component" value="Unassembled WGS sequence"/>
</dbReference>
<dbReference type="AlphaFoldDB" id="A0A9N9FHJ9"/>
<protein>
    <submittedName>
        <fullName evidence="1">2873_t:CDS:1</fullName>
    </submittedName>
</protein>
<reference evidence="1" key="1">
    <citation type="submission" date="2021-06" db="EMBL/GenBank/DDBJ databases">
        <authorList>
            <person name="Kallberg Y."/>
            <person name="Tangrot J."/>
            <person name="Rosling A."/>
        </authorList>
    </citation>
    <scope>NUCLEOTIDE SEQUENCE</scope>
    <source>
        <strain evidence="1">MA453B</strain>
    </source>
</reference>